<protein>
    <submittedName>
        <fullName evidence="10">Uncharacterized protein</fullName>
    </submittedName>
</protein>
<keyword evidence="6" id="KW-1133">Transmembrane helix</keyword>
<keyword evidence="3" id="KW-0808">Transferase</keyword>
<keyword evidence="7" id="KW-0333">Golgi apparatus</keyword>
<keyword evidence="8" id="KW-0472">Membrane</keyword>
<keyword evidence="11" id="KW-1185">Reference proteome</keyword>
<evidence type="ECO:0000256" key="5">
    <source>
        <dbReference type="ARBA" id="ARBA00022968"/>
    </source>
</evidence>
<gene>
    <name evidence="10" type="ORF">FisN_28Lh028</name>
</gene>
<dbReference type="PANTHER" id="PTHR14647">
    <property type="entry name" value="GALACTOSE-3-O-SULFOTRANSFERASE"/>
    <property type="match status" value="1"/>
</dbReference>
<dbReference type="Proteomes" id="UP000198406">
    <property type="component" value="Unassembled WGS sequence"/>
</dbReference>
<dbReference type="PANTHER" id="PTHR14647:SF87">
    <property type="entry name" value="PUTATIVE-RELATED"/>
    <property type="match status" value="1"/>
</dbReference>
<keyword evidence="4" id="KW-0812">Transmembrane</keyword>
<dbReference type="InParanoid" id="A0A1Z5KSC9"/>
<evidence type="ECO:0000256" key="8">
    <source>
        <dbReference type="ARBA" id="ARBA00023136"/>
    </source>
</evidence>
<evidence type="ECO:0000313" key="11">
    <source>
        <dbReference type="Proteomes" id="UP000198406"/>
    </source>
</evidence>
<reference evidence="10 11" key="1">
    <citation type="journal article" date="2015" name="Plant Cell">
        <title>Oil accumulation by the oleaginous diatom Fistulifera solaris as revealed by the genome and transcriptome.</title>
        <authorList>
            <person name="Tanaka T."/>
            <person name="Maeda Y."/>
            <person name="Veluchamy A."/>
            <person name="Tanaka M."/>
            <person name="Abida H."/>
            <person name="Marechal E."/>
            <person name="Bowler C."/>
            <person name="Muto M."/>
            <person name="Sunaga Y."/>
            <person name="Tanaka M."/>
            <person name="Yoshino T."/>
            <person name="Taniguchi T."/>
            <person name="Fukuda Y."/>
            <person name="Nemoto M."/>
            <person name="Matsumoto M."/>
            <person name="Wong P.S."/>
            <person name="Aburatani S."/>
            <person name="Fujibuchi W."/>
        </authorList>
    </citation>
    <scope>NUCLEOTIDE SEQUENCE [LARGE SCALE GENOMIC DNA]</scope>
    <source>
        <strain evidence="10 11">JPCC DA0580</strain>
    </source>
</reference>
<dbReference type="GO" id="GO:0009247">
    <property type="term" value="P:glycolipid biosynthetic process"/>
    <property type="evidence" value="ECO:0007669"/>
    <property type="project" value="InterPro"/>
</dbReference>
<comment type="caution">
    <text evidence="10">The sequence shown here is derived from an EMBL/GenBank/DDBJ whole genome shotgun (WGS) entry which is preliminary data.</text>
</comment>
<dbReference type="EMBL" id="BDSP01000286">
    <property type="protein sequence ID" value="GAX29199.1"/>
    <property type="molecule type" value="Genomic_DNA"/>
</dbReference>
<comment type="subcellular location">
    <subcellularLocation>
        <location evidence="1">Golgi apparatus membrane</location>
        <topology evidence="1">Single-pass type II membrane protein</topology>
    </subcellularLocation>
</comment>
<comment type="similarity">
    <text evidence="2">Belongs to the galactose-3-O-sulfotransferase family.</text>
</comment>
<sequence length="417" mass="48219">MMQYYPSRRRKGRTLRVCMLFCMSVALTNKFLKLLTEHSYNPAIEETIYHRKASTKNAERDSFHTIPSDNQEHILNNTLRPRAFETWTGPLPCFPAEPTWDRQSVQQTPTQQGFLFVKPYKCASSTVAGVQIRMAQQVAQRHSTFSMCQARFTHGPQPFPAHTLYAHRQPATSFLWTVLREPTARAVSGFFHFRVSKRHDSIANFQRSLLQPDPQAKRDYYLQSLCLRQRFDRNIHDPIQVAQEILQEYNFIGITERLDESLVVLMLLLQLPMSDILYVAAKQSGASYDSNGKHRKCSFLQPSILTPDMQAFLESDVWYNEIKYDLMLYEAANRSLDLTIDRLGRQHVQEQVQRFLEAQQVVRERCHPVLPCDDVGNFHPDADCLWKDSACGMSCLDEVASKLDMWDNNHDPAIIVA</sequence>
<dbReference type="InterPro" id="IPR027417">
    <property type="entry name" value="P-loop_NTPase"/>
</dbReference>
<evidence type="ECO:0000256" key="6">
    <source>
        <dbReference type="ARBA" id="ARBA00022989"/>
    </source>
</evidence>
<evidence type="ECO:0000256" key="2">
    <source>
        <dbReference type="ARBA" id="ARBA00008124"/>
    </source>
</evidence>
<evidence type="ECO:0000256" key="7">
    <source>
        <dbReference type="ARBA" id="ARBA00023034"/>
    </source>
</evidence>
<dbReference type="GO" id="GO:0000139">
    <property type="term" value="C:Golgi membrane"/>
    <property type="evidence" value="ECO:0007669"/>
    <property type="project" value="UniProtKB-SubCell"/>
</dbReference>
<organism evidence="10 11">
    <name type="scientific">Fistulifera solaris</name>
    <name type="common">Oleaginous diatom</name>
    <dbReference type="NCBI Taxonomy" id="1519565"/>
    <lineage>
        <taxon>Eukaryota</taxon>
        <taxon>Sar</taxon>
        <taxon>Stramenopiles</taxon>
        <taxon>Ochrophyta</taxon>
        <taxon>Bacillariophyta</taxon>
        <taxon>Bacillariophyceae</taxon>
        <taxon>Bacillariophycidae</taxon>
        <taxon>Naviculales</taxon>
        <taxon>Naviculaceae</taxon>
        <taxon>Fistulifera</taxon>
    </lineage>
</organism>
<keyword evidence="5" id="KW-0735">Signal-anchor</keyword>
<dbReference type="AlphaFoldDB" id="A0A1Z5KSC9"/>
<accession>A0A1Z5KSC9</accession>
<evidence type="ECO:0000256" key="4">
    <source>
        <dbReference type="ARBA" id="ARBA00022692"/>
    </source>
</evidence>
<dbReference type="InterPro" id="IPR009729">
    <property type="entry name" value="Gal-3-0_sulfotransfrase"/>
</dbReference>
<dbReference type="GO" id="GO:0001733">
    <property type="term" value="F:galactosylceramide sulfotransferase activity"/>
    <property type="evidence" value="ECO:0007669"/>
    <property type="project" value="InterPro"/>
</dbReference>
<evidence type="ECO:0000256" key="9">
    <source>
        <dbReference type="ARBA" id="ARBA00023180"/>
    </source>
</evidence>
<proteinExistence type="inferred from homology"/>
<evidence type="ECO:0000313" key="10">
    <source>
        <dbReference type="EMBL" id="GAX29199.1"/>
    </source>
</evidence>
<evidence type="ECO:0000256" key="3">
    <source>
        <dbReference type="ARBA" id="ARBA00022679"/>
    </source>
</evidence>
<name>A0A1Z5KSC9_FISSO</name>
<dbReference type="OrthoDB" id="42904at2759"/>
<keyword evidence="9" id="KW-0325">Glycoprotein</keyword>
<evidence type="ECO:0000256" key="1">
    <source>
        <dbReference type="ARBA" id="ARBA00004323"/>
    </source>
</evidence>
<dbReference type="Gene3D" id="3.40.50.300">
    <property type="entry name" value="P-loop containing nucleotide triphosphate hydrolases"/>
    <property type="match status" value="1"/>
</dbReference>